<dbReference type="EnsemblMetazoa" id="PPA36311.1">
    <property type="protein sequence ID" value="PPA36311.1"/>
    <property type="gene ID" value="WBGene00274680"/>
</dbReference>
<reference evidence="2" key="1">
    <citation type="journal article" date="2008" name="Nat. Genet.">
        <title>The Pristionchus pacificus genome provides a unique perspective on nematode lifestyle and parasitism.</title>
        <authorList>
            <person name="Dieterich C."/>
            <person name="Clifton S.W."/>
            <person name="Schuster L.N."/>
            <person name="Chinwalla A."/>
            <person name="Delehaunty K."/>
            <person name="Dinkelacker I."/>
            <person name="Fulton L."/>
            <person name="Fulton R."/>
            <person name="Godfrey J."/>
            <person name="Minx P."/>
            <person name="Mitreva M."/>
            <person name="Roeseler W."/>
            <person name="Tian H."/>
            <person name="Witte H."/>
            <person name="Yang S.P."/>
            <person name="Wilson R.K."/>
            <person name="Sommer R.J."/>
        </authorList>
    </citation>
    <scope>NUCLEOTIDE SEQUENCE [LARGE SCALE GENOMIC DNA]</scope>
    <source>
        <strain evidence="2">PS312</strain>
    </source>
</reference>
<protein>
    <submittedName>
        <fullName evidence="1">Uncharacterized protein</fullName>
    </submittedName>
</protein>
<proteinExistence type="predicted"/>
<evidence type="ECO:0000313" key="1">
    <source>
        <dbReference type="EnsemblMetazoa" id="PPA36311.1"/>
    </source>
</evidence>
<gene>
    <name evidence="1" type="primary">WBGene00274680</name>
</gene>
<name>A0A2A6CVQ2_PRIPA</name>
<accession>A0A2A6CVQ2</accession>
<dbReference type="Proteomes" id="UP000005239">
    <property type="component" value="Unassembled WGS sequence"/>
</dbReference>
<keyword evidence="2" id="KW-1185">Reference proteome</keyword>
<organism evidence="1 2">
    <name type="scientific">Pristionchus pacificus</name>
    <name type="common">Parasitic nematode worm</name>
    <dbReference type="NCBI Taxonomy" id="54126"/>
    <lineage>
        <taxon>Eukaryota</taxon>
        <taxon>Metazoa</taxon>
        <taxon>Ecdysozoa</taxon>
        <taxon>Nematoda</taxon>
        <taxon>Chromadorea</taxon>
        <taxon>Rhabditida</taxon>
        <taxon>Rhabditina</taxon>
        <taxon>Diplogasteromorpha</taxon>
        <taxon>Diplogasteroidea</taxon>
        <taxon>Neodiplogasteridae</taxon>
        <taxon>Pristionchus</taxon>
    </lineage>
</organism>
<sequence>MDAQAECIRLSNVIDLGVGMGMALLGNRTARPPMQLL</sequence>
<reference evidence="1" key="2">
    <citation type="submission" date="2022-06" db="UniProtKB">
        <authorList>
            <consortium name="EnsemblMetazoa"/>
        </authorList>
    </citation>
    <scope>IDENTIFICATION</scope>
    <source>
        <strain evidence="1">PS312</strain>
    </source>
</reference>
<accession>A0A8R1UQN7</accession>
<evidence type="ECO:0000313" key="2">
    <source>
        <dbReference type="Proteomes" id="UP000005239"/>
    </source>
</evidence>
<dbReference type="AlphaFoldDB" id="A0A2A6CVQ2"/>